<dbReference type="Gene3D" id="1.20.1440.30">
    <property type="entry name" value="Biosynthetic Protein domain"/>
    <property type="match status" value="1"/>
</dbReference>
<keyword evidence="1" id="KW-0732">Signal</keyword>
<comment type="caution">
    <text evidence="2">The sequence shown here is derived from an EMBL/GenBank/DDBJ whole genome shotgun (WGS) entry which is preliminary data.</text>
</comment>
<keyword evidence="3" id="KW-1185">Reference proteome</keyword>
<gene>
    <name evidence="2" type="ORF">FHX73_112677</name>
</gene>
<feature type="signal peptide" evidence="1">
    <location>
        <begin position="1"/>
        <end position="31"/>
    </location>
</feature>
<dbReference type="AlphaFoldDB" id="A0A561UHK8"/>
<name>A0A561UHK8_9ACTN</name>
<proteinExistence type="predicted"/>
<dbReference type="Gene3D" id="3.40.1660.10">
    <property type="entry name" value="EreA-like (biosynthetic domain)"/>
    <property type="match status" value="1"/>
</dbReference>
<dbReference type="PANTHER" id="PTHR31299:SF0">
    <property type="entry name" value="ESTERASE, PUTATIVE (AFU_ORTHOLOGUE AFUA_1G05850)-RELATED"/>
    <property type="match status" value="1"/>
</dbReference>
<dbReference type="SUPFAM" id="SSF159501">
    <property type="entry name" value="EreA/ChaN-like"/>
    <property type="match status" value="1"/>
</dbReference>
<dbReference type="CDD" id="cd14728">
    <property type="entry name" value="Ere-like"/>
    <property type="match status" value="1"/>
</dbReference>
<evidence type="ECO:0000313" key="3">
    <source>
        <dbReference type="Proteomes" id="UP000317940"/>
    </source>
</evidence>
<evidence type="ECO:0000313" key="2">
    <source>
        <dbReference type="EMBL" id="TWF98850.1"/>
    </source>
</evidence>
<reference evidence="2 3" key="1">
    <citation type="submission" date="2019-06" db="EMBL/GenBank/DDBJ databases">
        <title>Sequencing the genomes of 1000 actinobacteria strains.</title>
        <authorList>
            <person name="Klenk H.-P."/>
        </authorList>
    </citation>
    <scope>NUCLEOTIDE SEQUENCE [LARGE SCALE GENOMIC DNA]</scope>
    <source>
        <strain evidence="2 3">DSM 44826</strain>
    </source>
</reference>
<evidence type="ECO:0000256" key="1">
    <source>
        <dbReference type="SAM" id="SignalP"/>
    </source>
</evidence>
<dbReference type="InterPro" id="IPR014622">
    <property type="entry name" value="UCP036794_erythomycin"/>
</dbReference>
<dbReference type="EMBL" id="VIWT01000001">
    <property type="protein sequence ID" value="TWF98850.1"/>
    <property type="molecule type" value="Genomic_DNA"/>
</dbReference>
<dbReference type="PANTHER" id="PTHR31299">
    <property type="entry name" value="ESTERASE, PUTATIVE (AFU_ORTHOLOGUE AFUA_1G05850)-RELATED"/>
    <property type="match status" value="1"/>
</dbReference>
<dbReference type="OrthoDB" id="9810066at2"/>
<dbReference type="Gene3D" id="3.30.1870.10">
    <property type="entry name" value="EreA-like, domain 2"/>
    <property type="match status" value="1"/>
</dbReference>
<dbReference type="GO" id="GO:0046677">
    <property type="term" value="P:response to antibiotic"/>
    <property type="evidence" value="ECO:0007669"/>
    <property type="project" value="InterPro"/>
</dbReference>
<dbReference type="InterPro" id="IPR007815">
    <property type="entry name" value="Emycin_Estase"/>
</dbReference>
<feature type="chain" id="PRO_5021842676" evidence="1">
    <location>
        <begin position="32"/>
        <end position="447"/>
    </location>
</feature>
<protein>
    <submittedName>
        <fullName evidence="2">Erythromycin esterase</fullName>
    </submittedName>
</protein>
<dbReference type="PIRSF" id="PIRSF036794">
    <property type="entry name" value="UCP_erythr_ester"/>
    <property type="match status" value="1"/>
</dbReference>
<dbReference type="RefSeq" id="WP_145905212.1">
    <property type="nucleotide sequence ID" value="NZ_BAAAMZ010000012.1"/>
</dbReference>
<dbReference type="PROSITE" id="PS51318">
    <property type="entry name" value="TAT"/>
    <property type="match status" value="1"/>
</dbReference>
<sequence length="447" mass="48755">MTDGTAMGRRSLLVAAAVTAGALLTPGSAAAATPGDQAGQDPVHALARAAHPLRSTEPGSDTADLRPLGAMIGSAAVVGLGEATHGSHEFFALKERVFRYLVEEKGFTTFALEIGWPAGLRIDEYVQGGRGDARQVVRAELGGSPFERTEFVHLIEWMRDHNRRDPGHRVHFMGNDIGFPKVGDDFFARVTDCVARRFPRLLPRFTDLYAGLRPLDDGYAYLARPVAQRQRPAADAQQALDLLQAQPGAGDEEFEWTLQHARSIAQTAAALATDFADPKSVTAMELDRDRLMAANTVWWQRRTGHRMLLSAHDGHVGYVTDEPGTYPKVQGAFLREALGTSYLAIGTTFGQGSFLSQDQSLVGPWKKFTVGAAAPGSNEHTLDRVSRPDFYLDTRTAPPAARAWLEVPRPTRHIGTDYPCPLDDVALGPSYDLLVHLHHVREAAPLR</sequence>
<accession>A0A561UHK8</accession>
<dbReference type="InterPro" id="IPR052036">
    <property type="entry name" value="Hydrolase/PRTase-associated"/>
</dbReference>
<dbReference type="Pfam" id="PF05139">
    <property type="entry name" value="Erythro_esteras"/>
    <property type="match status" value="1"/>
</dbReference>
<organism evidence="2 3">
    <name type="scientific">Kitasatospora viridis</name>
    <dbReference type="NCBI Taxonomy" id="281105"/>
    <lineage>
        <taxon>Bacteria</taxon>
        <taxon>Bacillati</taxon>
        <taxon>Actinomycetota</taxon>
        <taxon>Actinomycetes</taxon>
        <taxon>Kitasatosporales</taxon>
        <taxon>Streptomycetaceae</taxon>
        <taxon>Kitasatospora</taxon>
    </lineage>
</organism>
<dbReference type="InterPro" id="IPR006311">
    <property type="entry name" value="TAT_signal"/>
</dbReference>
<dbReference type="Proteomes" id="UP000317940">
    <property type="component" value="Unassembled WGS sequence"/>
</dbReference>